<evidence type="ECO:0008006" key="5">
    <source>
        <dbReference type="Google" id="ProtNLM"/>
    </source>
</evidence>
<feature type="compositionally biased region" description="Polar residues" evidence="1">
    <location>
        <begin position="183"/>
        <end position="192"/>
    </location>
</feature>
<gene>
    <name evidence="3" type="ORF">GCM10022226_32020</name>
</gene>
<reference evidence="4" key="1">
    <citation type="journal article" date="2019" name="Int. J. Syst. Evol. Microbiol.">
        <title>The Global Catalogue of Microorganisms (GCM) 10K type strain sequencing project: providing services to taxonomists for standard genome sequencing and annotation.</title>
        <authorList>
            <consortium name="The Broad Institute Genomics Platform"/>
            <consortium name="The Broad Institute Genome Sequencing Center for Infectious Disease"/>
            <person name="Wu L."/>
            <person name="Ma J."/>
        </authorList>
    </citation>
    <scope>NUCLEOTIDE SEQUENCE [LARGE SCALE GENOMIC DNA]</scope>
    <source>
        <strain evidence="4">JCM 16908</strain>
    </source>
</reference>
<sequence>MSTSRRKPYPADEPMTAQELLESSPFEGDLDAELAVRPDGRRTSTLTLVLGAGVLLVVGMLAGIQAQKAWGGSTGDRQAAVQALLAGNGGQQRIGGARAGFPGAGQGQVQGQRQGSTNGAFGNVTVGTIKLVDGGKIYLETAGGVVTVKTSDDTKVQVSKDGRVKDLKSGSTVIVQGARGSDGSVNATSVNQGGATGGFGAGRGGG</sequence>
<feature type="region of interest" description="Disordered" evidence="1">
    <location>
        <begin position="178"/>
        <end position="206"/>
    </location>
</feature>
<keyword evidence="2" id="KW-1133">Transmembrane helix</keyword>
<dbReference type="EMBL" id="BAAAZR010000007">
    <property type="protein sequence ID" value="GAA3809276.1"/>
    <property type="molecule type" value="Genomic_DNA"/>
</dbReference>
<evidence type="ECO:0000313" key="4">
    <source>
        <dbReference type="Proteomes" id="UP001500888"/>
    </source>
</evidence>
<feature type="compositionally biased region" description="Gly residues" evidence="1">
    <location>
        <begin position="194"/>
        <end position="206"/>
    </location>
</feature>
<organism evidence="3 4">
    <name type="scientific">Sphaerisporangium flaviroseum</name>
    <dbReference type="NCBI Taxonomy" id="509199"/>
    <lineage>
        <taxon>Bacteria</taxon>
        <taxon>Bacillati</taxon>
        <taxon>Actinomycetota</taxon>
        <taxon>Actinomycetes</taxon>
        <taxon>Streptosporangiales</taxon>
        <taxon>Streptosporangiaceae</taxon>
        <taxon>Sphaerisporangium</taxon>
    </lineage>
</organism>
<evidence type="ECO:0000313" key="3">
    <source>
        <dbReference type="EMBL" id="GAA3809276.1"/>
    </source>
</evidence>
<accession>A0ABP7I2S3</accession>
<protein>
    <recommendedName>
        <fullName evidence="5">DUF5666 domain-containing protein</fullName>
    </recommendedName>
</protein>
<evidence type="ECO:0000256" key="1">
    <source>
        <dbReference type="SAM" id="MobiDB-lite"/>
    </source>
</evidence>
<evidence type="ECO:0000256" key="2">
    <source>
        <dbReference type="SAM" id="Phobius"/>
    </source>
</evidence>
<comment type="caution">
    <text evidence="3">The sequence shown here is derived from an EMBL/GenBank/DDBJ whole genome shotgun (WGS) entry which is preliminary data.</text>
</comment>
<keyword evidence="4" id="KW-1185">Reference proteome</keyword>
<feature type="transmembrane region" description="Helical" evidence="2">
    <location>
        <begin position="46"/>
        <end position="64"/>
    </location>
</feature>
<keyword evidence="2" id="KW-0812">Transmembrane</keyword>
<keyword evidence="2" id="KW-0472">Membrane</keyword>
<proteinExistence type="predicted"/>
<dbReference type="Proteomes" id="UP001500888">
    <property type="component" value="Unassembled WGS sequence"/>
</dbReference>
<name>A0ABP7I2S3_9ACTN</name>
<dbReference type="RefSeq" id="WP_344939699.1">
    <property type="nucleotide sequence ID" value="NZ_BAAAZR010000007.1"/>
</dbReference>